<dbReference type="InterPro" id="IPR000073">
    <property type="entry name" value="AB_hydrolase_1"/>
</dbReference>
<comment type="caution">
    <text evidence="2">The sequence shown here is derived from an EMBL/GenBank/DDBJ whole genome shotgun (WGS) entry which is preliminary data.</text>
</comment>
<protein>
    <submittedName>
        <fullName evidence="2">Alpha/beta fold hydrolase</fullName>
    </submittedName>
</protein>
<evidence type="ECO:0000313" key="2">
    <source>
        <dbReference type="EMBL" id="MFB9732464.1"/>
    </source>
</evidence>
<dbReference type="InterPro" id="IPR050266">
    <property type="entry name" value="AB_hydrolase_sf"/>
</dbReference>
<gene>
    <name evidence="2" type="ORF">ACFFN0_10465</name>
</gene>
<accession>A0ABV5V3U5</accession>
<proteinExistence type="predicted"/>
<name>A0ABV5V3U5_9MICO</name>
<dbReference type="SUPFAM" id="SSF53474">
    <property type="entry name" value="alpha/beta-Hydrolases"/>
    <property type="match status" value="1"/>
</dbReference>
<reference evidence="2 3" key="1">
    <citation type="submission" date="2024-09" db="EMBL/GenBank/DDBJ databases">
        <authorList>
            <person name="Sun Q."/>
            <person name="Mori K."/>
        </authorList>
    </citation>
    <scope>NUCLEOTIDE SEQUENCE [LARGE SCALE GENOMIC DNA]</scope>
    <source>
        <strain evidence="2 3">JCM 12763</strain>
    </source>
</reference>
<dbReference type="Pfam" id="PF00561">
    <property type="entry name" value="Abhydrolase_1"/>
    <property type="match status" value="1"/>
</dbReference>
<dbReference type="InterPro" id="IPR029058">
    <property type="entry name" value="AB_hydrolase_fold"/>
</dbReference>
<dbReference type="GO" id="GO:0016787">
    <property type="term" value="F:hydrolase activity"/>
    <property type="evidence" value="ECO:0007669"/>
    <property type="project" value="UniProtKB-KW"/>
</dbReference>
<dbReference type="RefSeq" id="WP_141338933.1">
    <property type="nucleotide sequence ID" value="NZ_JBHMAX010000019.1"/>
</dbReference>
<dbReference type="PANTHER" id="PTHR43798:SF33">
    <property type="entry name" value="HYDROLASE, PUTATIVE (AFU_ORTHOLOGUE AFUA_2G14860)-RELATED"/>
    <property type="match status" value="1"/>
</dbReference>
<evidence type="ECO:0000259" key="1">
    <source>
        <dbReference type="Pfam" id="PF00561"/>
    </source>
</evidence>
<keyword evidence="3" id="KW-1185">Reference proteome</keyword>
<evidence type="ECO:0000313" key="3">
    <source>
        <dbReference type="Proteomes" id="UP001589613"/>
    </source>
</evidence>
<feature type="domain" description="AB hydrolase-1" evidence="1">
    <location>
        <begin position="27"/>
        <end position="145"/>
    </location>
</feature>
<dbReference type="EMBL" id="JBHMAX010000019">
    <property type="protein sequence ID" value="MFB9732464.1"/>
    <property type="molecule type" value="Genomic_DNA"/>
</dbReference>
<dbReference type="PANTHER" id="PTHR43798">
    <property type="entry name" value="MONOACYLGLYCEROL LIPASE"/>
    <property type="match status" value="1"/>
</dbReference>
<sequence length="299" mass="30806">MTTSTDSTPTTTSGTAYRVQGAADGIPVVALHGTPGSRFSATPARDALRALGLRVLTVDRPGYGDTPGGEVRPARELAQDVLDVLTHAGVDGPVGLLAAGGATPAAVALAALHPERVAALTLVWPQAPVAPDAGSPAMEQHAWLRDMDEQQRMLHSLALQDPVFLRDQLELGLGADAGAEGIVLDLAQAQEPWGVDPAVVRCPVDVWWGTDSAVSPAGHAAWLADRFSGAQVHRHELDEPQWHVRRLVEVFARLGERLGATPLTDQELRAASAAVDTDGCGGGSLGGCACGAGGCGAPS</sequence>
<dbReference type="Proteomes" id="UP001589613">
    <property type="component" value="Unassembled WGS sequence"/>
</dbReference>
<organism evidence="2 3">
    <name type="scientific">Ornithinimicrobium kibberense</name>
    <dbReference type="NCBI Taxonomy" id="282060"/>
    <lineage>
        <taxon>Bacteria</taxon>
        <taxon>Bacillati</taxon>
        <taxon>Actinomycetota</taxon>
        <taxon>Actinomycetes</taxon>
        <taxon>Micrococcales</taxon>
        <taxon>Ornithinimicrobiaceae</taxon>
        <taxon>Ornithinimicrobium</taxon>
    </lineage>
</organism>
<keyword evidence="2" id="KW-0378">Hydrolase</keyword>
<dbReference type="Gene3D" id="3.40.50.1820">
    <property type="entry name" value="alpha/beta hydrolase"/>
    <property type="match status" value="1"/>
</dbReference>